<dbReference type="STRING" id="1524460.IX84_07070"/>
<keyword evidence="6 15" id="KW-0963">Cytoplasm</keyword>
<evidence type="ECO:0000313" key="20">
    <source>
        <dbReference type="Proteomes" id="UP000029736"/>
    </source>
</evidence>
<dbReference type="NCBIfam" id="TIGR00538">
    <property type="entry name" value="hemN"/>
    <property type="match status" value="1"/>
</dbReference>
<comment type="catalytic activity">
    <reaction evidence="14 15">
        <text>coproporphyrinogen III + 2 S-adenosyl-L-methionine = protoporphyrinogen IX + 2 5'-deoxyadenosine + 2 L-methionine + 2 CO2</text>
        <dbReference type="Rhea" id="RHEA:15425"/>
        <dbReference type="ChEBI" id="CHEBI:16526"/>
        <dbReference type="ChEBI" id="CHEBI:17319"/>
        <dbReference type="ChEBI" id="CHEBI:57307"/>
        <dbReference type="ChEBI" id="CHEBI:57309"/>
        <dbReference type="ChEBI" id="CHEBI:57844"/>
        <dbReference type="ChEBI" id="CHEBI:59789"/>
        <dbReference type="EC" id="1.3.98.3"/>
    </reaction>
</comment>
<dbReference type="Gene3D" id="1.10.10.920">
    <property type="match status" value="1"/>
</dbReference>
<feature type="binding site" evidence="17">
    <location>
        <position position="59"/>
    </location>
    <ligand>
        <name>[4Fe-4S] cluster</name>
        <dbReference type="ChEBI" id="CHEBI:49883"/>
        <note>4Fe-4S-S-AdoMet</note>
    </ligand>
</feature>
<evidence type="ECO:0000256" key="2">
    <source>
        <dbReference type="ARBA" id="ARBA00004785"/>
    </source>
</evidence>
<dbReference type="OrthoDB" id="9808022at2"/>
<evidence type="ECO:0000256" key="13">
    <source>
        <dbReference type="ARBA" id="ARBA00024295"/>
    </source>
</evidence>
<dbReference type="Proteomes" id="UP000029736">
    <property type="component" value="Unassembled WGS sequence"/>
</dbReference>
<comment type="cofactor">
    <cofactor evidence="15 17">
        <name>[4Fe-4S] cluster</name>
        <dbReference type="ChEBI" id="CHEBI:49883"/>
    </cofactor>
    <text evidence="15 17">Binds 1 [4Fe-4S] cluster. The cluster is coordinated with 3 cysteines and an exchangeable S-adenosyl-L-methionine.</text>
</comment>
<dbReference type="InterPro" id="IPR058240">
    <property type="entry name" value="rSAM_sf"/>
</dbReference>
<dbReference type="UniPathway" id="UPA00251">
    <property type="reaction ID" value="UER00323"/>
</dbReference>
<keyword evidence="7 15" id="KW-0949">S-adenosyl-L-methionine</keyword>
<feature type="binding site" evidence="16">
    <location>
        <position position="143"/>
    </location>
    <ligand>
        <name>S-adenosyl-L-methionine</name>
        <dbReference type="ChEBI" id="CHEBI:59789"/>
        <label>1</label>
    </ligand>
</feature>
<evidence type="ECO:0000256" key="16">
    <source>
        <dbReference type="PIRSR" id="PIRSR000167-1"/>
    </source>
</evidence>
<dbReference type="SUPFAM" id="SSF102114">
    <property type="entry name" value="Radical SAM enzymes"/>
    <property type="match status" value="1"/>
</dbReference>
<dbReference type="GO" id="GO:0046872">
    <property type="term" value="F:metal ion binding"/>
    <property type="evidence" value="ECO:0007669"/>
    <property type="project" value="UniProtKB-KW"/>
</dbReference>
<keyword evidence="5 15" id="KW-0004">4Fe-4S</keyword>
<feature type="binding site" evidence="16">
    <location>
        <position position="241"/>
    </location>
    <ligand>
        <name>S-adenosyl-L-methionine</name>
        <dbReference type="ChEBI" id="CHEBI:59789"/>
        <label>2</label>
    </ligand>
</feature>
<evidence type="ECO:0000256" key="11">
    <source>
        <dbReference type="ARBA" id="ARBA00023014"/>
    </source>
</evidence>
<dbReference type="RefSeq" id="WP_044217943.1">
    <property type="nucleotide sequence ID" value="NZ_JBKAGJ010000006.1"/>
</dbReference>
<dbReference type="InterPro" id="IPR007197">
    <property type="entry name" value="rSAM"/>
</dbReference>
<dbReference type="GO" id="GO:0005737">
    <property type="term" value="C:cytoplasm"/>
    <property type="evidence" value="ECO:0007669"/>
    <property type="project" value="UniProtKB-SubCell"/>
</dbReference>
<feature type="binding site" evidence="16">
    <location>
        <position position="53"/>
    </location>
    <ligand>
        <name>S-adenosyl-L-methionine</name>
        <dbReference type="ChEBI" id="CHEBI:59789"/>
        <label>1</label>
    </ligand>
</feature>
<feature type="domain" description="Radical SAM core" evidence="18">
    <location>
        <begin position="44"/>
        <end position="277"/>
    </location>
</feature>
<evidence type="ECO:0000256" key="17">
    <source>
        <dbReference type="PIRSR" id="PIRSR000167-2"/>
    </source>
</evidence>
<dbReference type="Gene3D" id="3.80.30.20">
    <property type="entry name" value="tm_1862 like domain"/>
    <property type="match status" value="1"/>
</dbReference>
<evidence type="ECO:0000256" key="10">
    <source>
        <dbReference type="ARBA" id="ARBA00023004"/>
    </source>
</evidence>
<sequence>MTAQQLLDKYNVAVPRYTSYPTVPYWDASCPSTGDWQGSVLQAFGESREISLYLHLPFCEALCTYCGCNKRITKNHAVESPYIEAVLKEWALYRDLLPGRPILRELHLGGGTPTFFAPENLHYLLSNILKDVDLAEDYEFGFEAHPGTTSAEHLSTLRDLGFTRLSIGIQDFAPEILDIINRKQTFEDVRFVTEKARELGYESINYDLIFGLPLQTPAHIMETIRKTKALAPERIAFYSYAHVPWISPAQRAYSEDDLPKGKDKRALYELGRELLEEAGYVEIGMDHFALPKDSLYQAMQEGALHRSFMGYTPFTTHLNLALGASSISDSWGAFVQNEKKIERYQELVNAGELPIVKGHLLTEEDRILRQHILNIMCRYRTNWSDTGLQCEALYAGLNRMDELEADGLIIRRPFELEVTDIGKPFIRNICMALDARYWRKKPEGQLFSQAV</sequence>
<dbReference type="AlphaFoldDB" id="A0A098S7A8"/>
<evidence type="ECO:0000256" key="4">
    <source>
        <dbReference type="ARBA" id="ARBA00011245"/>
    </source>
</evidence>
<dbReference type="GO" id="GO:0051989">
    <property type="term" value="F:coproporphyrinogen dehydrogenase activity"/>
    <property type="evidence" value="ECO:0007669"/>
    <property type="project" value="UniProtKB-EC"/>
</dbReference>
<comment type="pathway">
    <text evidence="2 15">Porphyrin-containing compound metabolism; protoporphyrin-IX biosynthesis; protoporphyrinogen-IX from coproporphyrinogen-III (AdoMet route): step 1/1.</text>
</comment>
<dbReference type="SMART" id="SM00729">
    <property type="entry name" value="Elp3"/>
    <property type="match status" value="1"/>
</dbReference>
<keyword evidence="9 15" id="KW-0560">Oxidoreductase</keyword>
<comment type="subunit">
    <text evidence="4">Monomer.</text>
</comment>
<dbReference type="SFLD" id="SFLDG01065">
    <property type="entry name" value="anaerobic_coproporphyrinogen-I"/>
    <property type="match status" value="1"/>
</dbReference>
<dbReference type="InterPro" id="IPR034505">
    <property type="entry name" value="Coproporphyrinogen-III_oxidase"/>
</dbReference>
<dbReference type="SFLD" id="SFLDS00029">
    <property type="entry name" value="Radical_SAM"/>
    <property type="match status" value="1"/>
</dbReference>
<evidence type="ECO:0000256" key="5">
    <source>
        <dbReference type="ARBA" id="ARBA00022485"/>
    </source>
</evidence>
<gene>
    <name evidence="19" type="ORF">IX84_07070</name>
</gene>
<evidence type="ECO:0000256" key="8">
    <source>
        <dbReference type="ARBA" id="ARBA00022723"/>
    </source>
</evidence>
<dbReference type="GO" id="GO:0051539">
    <property type="term" value="F:4 iron, 4 sulfur cluster binding"/>
    <property type="evidence" value="ECO:0007669"/>
    <property type="project" value="UniProtKB-KW"/>
</dbReference>
<accession>A0A098S7A8</accession>
<comment type="function">
    <text evidence="13">Involved in the heme biosynthesis. Catalyzes the anaerobic oxidative decarboxylation of propionate groups of rings A and B of coproporphyrinogen III to yield the vinyl groups in protoporphyrinogen IX.</text>
</comment>
<evidence type="ECO:0000256" key="9">
    <source>
        <dbReference type="ARBA" id="ARBA00023002"/>
    </source>
</evidence>
<feature type="binding site" evidence="16">
    <location>
        <position position="182"/>
    </location>
    <ligand>
        <name>S-adenosyl-L-methionine</name>
        <dbReference type="ChEBI" id="CHEBI:59789"/>
        <label>2</label>
    </ligand>
</feature>
<evidence type="ECO:0000256" key="14">
    <source>
        <dbReference type="ARBA" id="ARBA00048321"/>
    </source>
</evidence>
<evidence type="ECO:0000313" key="19">
    <source>
        <dbReference type="EMBL" id="KGE88449.1"/>
    </source>
</evidence>
<feature type="binding site" evidence="17">
    <location>
        <position position="63"/>
    </location>
    <ligand>
        <name>[4Fe-4S] cluster</name>
        <dbReference type="ChEBI" id="CHEBI:49883"/>
        <note>4Fe-4S-S-AdoMet</note>
    </ligand>
</feature>
<dbReference type="GO" id="GO:0006782">
    <property type="term" value="P:protoporphyrinogen IX biosynthetic process"/>
    <property type="evidence" value="ECO:0007669"/>
    <property type="project" value="UniProtKB-UniPathway"/>
</dbReference>
<keyword evidence="20" id="KW-1185">Reference proteome</keyword>
<dbReference type="PANTHER" id="PTHR13932:SF6">
    <property type="entry name" value="OXYGEN-INDEPENDENT COPROPORPHYRINOGEN III OXIDASE"/>
    <property type="match status" value="1"/>
</dbReference>
<evidence type="ECO:0000256" key="15">
    <source>
        <dbReference type="PIRNR" id="PIRNR000167"/>
    </source>
</evidence>
<feature type="binding site" evidence="16">
    <location>
        <begin position="65"/>
        <end position="67"/>
    </location>
    <ligand>
        <name>S-adenosyl-L-methionine</name>
        <dbReference type="ChEBI" id="CHEBI:59789"/>
        <label>2</label>
    </ligand>
</feature>
<comment type="subcellular location">
    <subcellularLocation>
        <location evidence="1 15">Cytoplasm</location>
    </subcellularLocation>
</comment>
<evidence type="ECO:0000256" key="12">
    <source>
        <dbReference type="ARBA" id="ARBA00023244"/>
    </source>
</evidence>
<feature type="binding site" evidence="16">
    <location>
        <position position="207"/>
    </location>
    <ligand>
        <name>S-adenosyl-L-methionine</name>
        <dbReference type="ChEBI" id="CHEBI:59789"/>
        <label>2</label>
    </ligand>
</feature>
<evidence type="ECO:0000259" key="18">
    <source>
        <dbReference type="PROSITE" id="PS51918"/>
    </source>
</evidence>
<evidence type="ECO:0000256" key="1">
    <source>
        <dbReference type="ARBA" id="ARBA00004496"/>
    </source>
</evidence>
<feature type="binding site" evidence="16">
    <location>
        <position position="170"/>
    </location>
    <ligand>
        <name>S-adenosyl-L-methionine</name>
        <dbReference type="ChEBI" id="CHEBI:59789"/>
        <label>2</label>
    </ligand>
</feature>
<dbReference type="InterPro" id="IPR006638">
    <property type="entry name" value="Elp3/MiaA/NifB-like_rSAM"/>
</dbReference>
<keyword evidence="10 15" id="KW-0408">Iron</keyword>
<keyword evidence="11 15" id="KW-0411">Iron-sulfur</keyword>
<feature type="binding site" evidence="16">
    <location>
        <begin position="111"/>
        <end position="112"/>
    </location>
    <ligand>
        <name>S-adenosyl-L-methionine</name>
        <dbReference type="ChEBI" id="CHEBI:59789"/>
        <label>2</label>
    </ligand>
</feature>
<dbReference type="GO" id="GO:0004109">
    <property type="term" value="F:coproporphyrinogen oxidase activity"/>
    <property type="evidence" value="ECO:0007669"/>
    <property type="project" value="InterPro"/>
</dbReference>
<keyword evidence="8 15" id="KW-0479">Metal-binding</keyword>
<dbReference type="InterPro" id="IPR004558">
    <property type="entry name" value="Coprogen_oxidase_HemN"/>
</dbReference>
<comment type="caution">
    <text evidence="19">The sequence shown here is derived from an EMBL/GenBank/DDBJ whole genome shotgun (WGS) entry which is preliminary data.</text>
</comment>
<protein>
    <recommendedName>
        <fullName evidence="15">Coproporphyrinogen-III oxidase</fullName>
        <ecNumber evidence="15">1.3.98.3</ecNumber>
    </recommendedName>
</protein>
<reference evidence="19 20" key="1">
    <citation type="journal article" date="2014" name="Int. J. Syst. Evol. Microbiol.">
        <title>Phaeodactylibacter xiamenensis gen. nov., sp. nov., a member of the family Saprospiraceae isolated from the marine alga Phaeodactylum tricornutum.</title>
        <authorList>
            <person name="Chen Z.Jr."/>
            <person name="Lei X."/>
            <person name="Lai Q."/>
            <person name="Li Y."/>
            <person name="Zhang B."/>
            <person name="Zhang J."/>
            <person name="Zhang H."/>
            <person name="Yang L."/>
            <person name="Zheng W."/>
            <person name="Tian Y."/>
            <person name="Yu Z."/>
            <person name="Xu H.Jr."/>
            <person name="Zheng T."/>
        </authorList>
    </citation>
    <scope>NUCLEOTIDE SEQUENCE [LARGE SCALE GENOMIC DNA]</scope>
    <source>
        <strain evidence="19 20">KD52</strain>
    </source>
</reference>
<name>A0A098S7A8_9BACT</name>
<dbReference type="EMBL" id="JPOS01000018">
    <property type="protein sequence ID" value="KGE88449.1"/>
    <property type="molecule type" value="Genomic_DNA"/>
</dbReference>
<dbReference type="Pfam" id="PF04055">
    <property type="entry name" value="Radical_SAM"/>
    <property type="match status" value="1"/>
</dbReference>
<keyword evidence="12 15" id="KW-0627">Porphyrin biosynthesis</keyword>
<dbReference type="InterPro" id="IPR023404">
    <property type="entry name" value="rSAM_horseshoe"/>
</dbReference>
<proteinExistence type="inferred from homology"/>
<dbReference type="EC" id="1.3.98.3" evidence="15"/>
<organism evidence="19 20">
    <name type="scientific">Phaeodactylibacter xiamenensis</name>
    <dbReference type="NCBI Taxonomy" id="1524460"/>
    <lineage>
        <taxon>Bacteria</taxon>
        <taxon>Pseudomonadati</taxon>
        <taxon>Bacteroidota</taxon>
        <taxon>Saprospiria</taxon>
        <taxon>Saprospirales</taxon>
        <taxon>Haliscomenobacteraceae</taxon>
        <taxon>Phaeodactylibacter</taxon>
    </lineage>
</organism>
<dbReference type="CDD" id="cd01335">
    <property type="entry name" value="Radical_SAM"/>
    <property type="match status" value="1"/>
</dbReference>
<dbReference type="PIRSF" id="PIRSF000167">
    <property type="entry name" value="HemN"/>
    <property type="match status" value="1"/>
</dbReference>
<evidence type="ECO:0000256" key="3">
    <source>
        <dbReference type="ARBA" id="ARBA00005493"/>
    </source>
</evidence>
<feature type="binding site" evidence="16">
    <location>
        <position position="327"/>
    </location>
    <ligand>
        <name>S-adenosyl-L-methionine</name>
        <dbReference type="ChEBI" id="CHEBI:59789"/>
        <label>1</label>
    </ligand>
</feature>
<feature type="binding site" evidence="16">
    <location>
        <position position="110"/>
    </location>
    <ligand>
        <name>S-adenosyl-L-methionine</name>
        <dbReference type="ChEBI" id="CHEBI:59789"/>
        <label>1</label>
    </ligand>
</feature>
<feature type="binding site" evidence="17">
    <location>
        <position position="66"/>
    </location>
    <ligand>
        <name>[4Fe-4S] cluster</name>
        <dbReference type="ChEBI" id="CHEBI:49883"/>
        <note>4Fe-4S-S-AdoMet</note>
    </ligand>
</feature>
<evidence type="ECO:0000256" key="6">
    <source>
        <dbReference type="ARBA" id="ARBA00022490"/>
    </source>
</evidence>
<dbReference type="PANTHER" id="PTHR13932">
    <property type="entry name" value="COPROPORPHYRINIGEN III OXIDASE"/>
    <property type="match status" value="1"/>
</dbReference>
<comment type="similarity">
    <text evidence="3 15">Belongs to the anaerobic coproporphyrinogen-III oxidase family.</text>
</comment>
<dbReference type="PROSITE" id="PS51918">
    <property type="entry name" value="RADICAL_SAM"/>
    <property type="match status" value="1"/>
</dbReference>
<evidence type="ECO:0000256" key="7">
    <source>
        <dbReference type="ARBA" id="ARBA00022691"/>
    </source>
</evidence>
<dbReference type="SFLD" id="SFLDG01082">
    <property type="entry name" value="B12-binding_domain_containing"/>
    <property type="match status" value="1"/>
</dbReference>